<dbReference type="Pfam" id="PF05853">
    <property type="entry name" value="BKACE"/>
    <property type="match status" value="1"/>
</dbReference>
<evidence type="ECO:0000256" key="4">
    <source>
        <dbReference type="ARBA" id="ARBA00022833"/>
    </source>
</evidence>
<comment type="cofactor">
    <cofactor evidence="1">
        <name>Zn(2+)</name>
        <dbReference type="ChEBI" id="CHEBI:29105"/>
    </cofactor>
</comment>
<proteinExistence type="predicted"/>
<dbReference type="InterPro" id="IPR013785">
    <property type="entry name" value="Aldolase_TIM"/>
</dbReference>
<comment type="caution">
    <text evidence="5">The sequence shown here is derived from an EMBL/GenBank/DDBJ whole genome shotgun (WGS) entry which is preliminary data.</text>
</comment>
<dbReference type="EMBL" id="LABY01000131">
    <property type="protein sequence ID" value="KMO34718.1"/>
    <property type="molecule type" value="Genomic_DNA"/>
</dbReference>
<dbReference type="PANTHER" id="PTHR37418:SF2">
    <property type="entry name" value="3-KETO-5-AMINOHEXANOATE CLEAVAGE ENZYME"/>
    <property type="match status" value="1"/>
</dbReference>
<keyword evidence="2" id="KW-0808">Transferase</keyword>
<evidence type="ECO:0000256" key="3">
    <source>
        <dbReference type="ARBA" id="ARBA00022723"/>
    </source>
</evidence>
<evidence type="ECO:0000256" key="1">
    <source>
        <dbReference type="ARBA" id="ARBA00001947"/>
    </source>
</evidence>
<dbReference type="PATRIC" id="fig|298794.3.peg.1007"/>
<protein>
    <submittedName>
        <fullName evidence="5">3-keto-5-aminohexanoate cleavage protein</fullName>
    </submittedName>
</protein>
<dbReference type="Proteomes" id="UP000035955">
    <property type="component" value="Unassembled WGS sequence"/>
</dbReference>
<evidence type="ECO:0000256" key="2">
    <source>
        <dbReference type="ARBA" id="ARBA00022679"/>
    </source>
</evidence>
<sequence>MAKVIVTVAPTGGMASKAQNHNLPTQPGEIAESVHKSWKEGAAIAALHARRPDDEATCNAEIYRDINRRIRERCDIILNNSTGGGSSGDMLVPRPDGLFESSFEERLKGCEAGAEMATFDGMTFADVHGGREILVVTTPSRCEALAKRMQERGIKPEWEVFGPQHILQDVTRLIEKGYDKPPYYINMVLGADKGFQGAMPYSHDILAAMIRMLPPQSIFCVSGIGPAQLPATTQAILLGGHVRVGLEDNNYYARGQLATNEQLVARTVRIIKELNHEPASPAEAREILGLKAV</sequence>
<dbReference type="GO" id="GO:0043720">
    <property type="term" value="F:3-keto-5-aminohexanoate cleavage activity"/>
    <property type="evidence" value="ECO:0007669"/>
    <property type="project" value="InterPro"/>
</dbReference>
<organism evidence="5 6">
    <name type="scientific">Methylobacterium variabile</name>
    <dbReference type="NCBI Taxonomy" id="298794"/>
    <lineage>
        <taxon>Bacteria</taxon>
        <taxon>Pseudomonadati</taxon>
        <taxon>Pseudomonadota</taxon>
        <taxon>Alphaproteobacteria</taxon>
        <taxon>Hyphomicrobiales</taxon>
        <taxon>Methylobacteriaceae</taxon>
        <taxon>Methylobacterium</taxon>
    </lineage>
</organism>
<dbReference type="GO" id="GO:0046872">
    <property type="term" value="F:metal ion binding"/>
    <property type="evidence" value="ECO:0007669"/>
    <property type="project" value="UniProtKB-KW"/>
</dbReference>
<gene>
    <name evidence="5" type="ORF">VQ02_18650</name>
</gene>
<evidence type="ECO:0000313" key="5">
    <source>
        <dbReference type="EMBL" id="KMO34718.1"/>
    </source>
</evidence>
<dbReference type="OrthoDB" id="9805277at2"/>
<name>A0A0J6SMT7_9HYPH</name>
<dbReference type="Gene3D" id="3.20.20.70">
    <property type="entry name" value="Aldolase class I"/>
    <property type="match status" value="1"/>
</dbReference>
<dbReference type="AlphaFoldDB" id="A0A0J6SMT7"/>
<dbReference type="RefSeq" id="WP_048445703.1">
    <property type="nucleotide sequence ID" value="NZ_LABY01000131.1"/>
</dbReference>
<dbReference type="PANTHER" id="PTHR37418">
    <property type="entry name" value="3-KETO-5-AMINOHEXANOATE CLEAVAGE ENZYME-RELATED"/>
    <property type="match status" value="1"/>
</dbReference>
<reference evidence="5 6" key="1">
    <citation type="submission" date="2015-03" db="EMBL/GenBank/DDBJ databases">
        <title>Genome sequencing of Methylobacterium variabile DSM 16961.</title>
        <authorList>
            <person name="Chaudhry V."/>
            <person name="Patil P.B."/>
        </authorList>
    </citation>
    <scope>NUCLEOTIDE SEQUENCE [LARGE SCALE GENOMIC DNA]</scope>
    <source>
        <strain evidence="5 6">DSM 16961</strain>
    </source>
</reference>
<keyword evidence="6" id="KW-1185">Reference proteome</keyword>
<keyword evidence="3" id="KW-0479">Metal-binding</keyword>
<dbReference type="InterPro" id="IPR008567">
    <property type="entry name" value="BKACE"/>
</dbReference>
<accession>A0A0J6SMT7</accession>
<keyword evidence="4" id="KW-0862">Zinc</keyword>
<evidence type="ECO:0000313" key="6">
    <source>
        <dbReference type="Proteomes" id="UP000035955"/>
    </source>
</evidence>